<dbReference type="InterPro" id="IPR009476">
    <property type="entry name" value="DUF1097"/>
</dbReference>
<evidence type="ECO:0000313" key="3">
    <source>
        <dbReference type="Proteomes" id="UP000283644"/>
    </source>
</evidence>
<evidence type="ECO:0000313" key="2">
    <source>
        <dbReference type="EMBL" id="RHW25012.1"/>
    </source>
</evidence>
<proteinExistence type="predicted"/>
<gene>
    <name evidence="2" type="ORF">D0Z08_21460</name>
</gene>
<feature type="transmembrane region" description="Helical" evidence="1">
    <location>
        <begin position="7"/>
        <end position="31"/>
    </location>
</feature>
<dbReference type="OrthoDB" id="3789746at2"/>
<feature type="transmembrane region" description="Helical" evidence="1">
    <location>
        <begin position="103"/>
        <end position="119"/>
    </location>
</feature>
<dbReference type="Pfam" id="PF06496">
    <property type="entry name" value="DUF1097"/>
    <property type="match status" value="1"/>
</dbReference>
<name>A0A417XX85_9ACTN</name>
<dbReference type="RefSeq" id="WP_118927315.1">
    <property type="nucleotide sequence ID" value="NZ_QXGH01000027.1"/>
</dbReference>
<protein>
    <submittedName>
        <fullName evidence="2">DUF1097 domain-containing protein</fullName>
    </submittedName>
</protein>
<feature type="transmembrane region" description="Helical" evidence="1">
    <location>
        <begin position="126"/>
        <end position="145"/>
    </location>
</feature>
<dbReference type="EMBL" id="QXGH01000027">
    <property type="protein sequence ID" value="RHW25012.1"/>
    <property type="molecule type" value="Genomic_DNA"/>
</dbReference>
<organism evidence="2 3">
    <name type="scientific">Nocardioides immobilis</name>
    <dbReference type="NCBI Taxonomy" id="2049295"/>
    <lineage>
        <taxon>Bacteria</taxon>
        <taxon>Bacillati</taxon>
        <taxon>Actinomycetota</taxon>
        <taxon>Actinomycetes</taxon>
        <taxon>Propionibacteriales</taxon>
        <taxon>Nocardioidaceae</taxon>
        <taxon>Nocardioides</taxon>
    </lineage>
</organism>
<dbReference type="Proteomes" id="UP000283644">
    <property type="component" value="Unassembled WGS sequence"/>
</dbReference>
<dbReference type="AlphaFoldDB" id="A0A417XX85"/>
<feature type="transmembrane region" description="Helical" evidence="1">
    <location>
        <begin position="76"/>
        <end position="97"/>
    </location>
</feature>
<keyword evidence="1" id="KW-0472">Membrane</keyword>
<evidence type="ECO:0000256" key="1">
    <source>
        <dbReference type="SAM" id="Phobius"/>
    </source>
</evidence>
<comment type="caution">
    <text evidence="2">The sequence shown here is derived from an EMBL/GenBank/DDBJ whole genome shotgun (WGS) entry which is preliminary data.</text>
</comment>
<keyword evidence="1" id="KW-0812">Transmembrane</keyword>
<reference evidence="2 3" key="1">
    <citation type="submission" date="2018-09" db="EMBL/GenBank/DDBJ databases">
        <title>Genome sequencing of Nocardioides immobilis CCTCC AB 2017083 for comparison to Nocardioides silvaticus.</title>
        <authorList>
            <person name="Li C."/>
            <person name="Wang G."/>
        </authorList>
    </citation>
    <scope>NUCLEOTIDE SEQUENCE [LARGE SCALE GENOMIC DNA]</scope>
    <source>
        <strain evidence="2 3">CCTCC AB 2017083</strain>
    </source>
</reference>
<keyword evidence="1" id="KW-1133">Transmembrane helix</keyword>
<sequence length="230" mass="23537">MTQRLKSLLPLSVAVGLLAFLWLEVSLNFSFHWFSDGDLGIGLSLPHNFHLIPPAAFVSWAMFFAAGADRAAAGKVAVASVIGAFSGLLLMWISPTVADLPDFWGIAATAGVLALIVTASGSLGDWYFIPGTFGGFATIVFWWIATGLDGWAEGGGGVGNSVDALGDPATAGSGAFGGVLSTPIEWVFLSCTATLLCGVLLGVVSTKVAGFLAAVFPAPSRTETTPAPSA</sequence>
<feature type="transmembrane region" description="Helical" evidence="1">
    <location>
        <begin position="51"/>
        <end position="69"/>
    </location>
</feature>
<keyword evidence="3" id="KW-1185">Reference proteome</keyword>
<accession>A0A417XX85</accession>